<dbReference type="AlphaFoldDB" id="A0A2P2R0T0"/>
<protein>
    <submittedName>
        <fullName evidence="1">Uncharacterized protein</fullName>
    </submittedName>
</protein>
<accession>A0A2P2R0T0</accession>
<name>A0A2P2R0T0_RHIMU</name>
<dbReference type="EMBL" id="GGEC01092277">
    <property type="protein sequence ID" value="MBX72761.1"/>
    <property type="molecule type" value="Transcribed_RNA"/>
</dbReference>
<proteinExistence type="predicted"/>
<evidence type="ECO:0000313" key="1">
    <source>
        <dbReference type="EMBL" id="MBX72761.1"/>
    </source>
</evidence>
<reference evidence="1" key="1">
    <citation type="submission" date="2018-02" db="EMBL/GenBank/DDBJ databases">
        <title>Rhizophora mucronata_Transcriptome.</title>
        <authorList>
            <person name="Meera S.P."/>
            <person name="Sreeshan A."/>
            <person name="Augustine A."/>
        </authorList>
    </citation>
    <scope>NUCLEOTIDE SEQUENCE</scope>
    <source>
        <tissue evidence="1">Leaf</tissue>
    </source>
</reference>
<sequence>MDDVCICIFASCVIEVVEILCLCHLPRLL</sequence>
<organism evidence="1">
    <name type="scientific">Rhizophora mucronata</name>
    <name type="common">Asiatic mangrove</name>
    <dbReference type="NCBI Taxonomy" id="61149"/>
    <lineage>
        <taxon>Eukaryota</taxon>
        <taxon>Viridiplantae</taxon>
        <taxon>Streptophyta</taxon>
        <taxon>Embryophyta</taxon>
        <taxon>Tracheophyta</taxon>
        <taxon>Spermatophyta</taxon>
        <taxon>Magnoliopsida</taxon>
        <taxon>eudicotyledons</taxon>
        <taxon>Gunneridae</taxon>
        <taxon>Pentapetalae</taxon>
        <taxon>rosids</taxon>
        <taxon>fabids</taxon>
        <taxon>Malpighiales</taxon>
        <taxon>Rhizophoraceae</taxon>
        <taxon>Rhizophora</taxon>
    </lineage>
</organism>